<dbReference type="AlphaFoldDB" id="A0A7J7QV83"/>
<evidence type="ECO:0000256" key="1">
    <source>
        <dbReference type="SAM" id="MobiDB-lite"/>
    </source>
</evidence>
<evidence type="ECO:0000313" key="3">
    <source>
        <dbReference type="Proteomes" id="UP000527355"/>
    </source>
</evidence>
<dbReference type="EMBL" id="JABWUV010000053">
    <property type="protein sequence ID" value="KAF6267713.1"/>
    <property type="molecule type" value="Genomic_DNA"/>
</dbReference>
<organism evidence="2 3">
    <name type="scientific">Myotis myotis</name>
    <name type="common">Greater mouse-eared bat</name>
    <name type="synonym">Vespertilio myotis</name>
    <dbReference type="NCBI Taxonomy" id="51298"/>
    <lineage>
        <taxon>Eukaryota</taxon>
        <taxon>Metazoa</taxon>
        <taxon>Chordata</taxon>
        <taxon>Craniata</taxon>
        <taxon>Vertebrata</taxon>
        <taxon>Euteleostomi</taxon>
        <taxon>Mammalia</taxon>
        <taxon>Eutheria</taxon>
        <taxon>Laurasiatheria</taxon>
        <taxon>Chiroptera</taxon>
        <taxon>Yangochiroptera</taxon>
        <taxon>Vespertilionidae</taxon>
        <taxon>Myotis</taxon>
    </lineage>
</organism>
<accession>A0A7J7QV83</accession>
<reference evidence="2 3" key="1">
    <citation type="journal article" date="2020" name="Nature">
        <title>Six reference-quality genomes reveal evolution of bat adaptations.</title>
        <authorList>
            <person name="Jebb D."/>
            <person name="Huang Z."/>
            <person name="Pippel M."/>
            <person name="Hughes G.M."/>
            <person name="Lavrichenko K."/>
            <person name="Devanna P."/>
            <person name="Winkler S."/>
            <person name="Jermiin L.S."/>
            <person name="Skirmuntt E.C."/>
            <person name="Katzourakis A."/>
            <person name="Burkitt-Gray L."/>
            <person name="Ray D.A."/>
            <person name="Sullivan K.A.M."/>
            <person name="Roscito J.G."/>
            <person name="Kirilenko B.M."/>
            <person name="Davalos L.M."/>
            <person name="Corthals A.P."/>
            <person name="Power M.L."/>
            <person name="Jones G."/>
            <person name="Ransome R.D."/>
            <person name="Dechmann D.K.N."/>
            <person name="Locatelli A.G."/>
            <person name="Puechmaille S.J."/>
            <person name="Fedrigo O."/>
            <person name="Jarvis E.D."/>
            <person name="Hiller M."/>
            <person name="Vernes S.C."/>
            <person name="Myers E.W."/>
            <person name="Teeling E.C."/>
        </authorList>
    </citation>
    <scope>NUCLEOTIDE SEQUENCE [LARGE SCALE GENOMIC DNA]</scope>
    <source>
        <strain evidence="2">MMyoMyo1</strain>
        <tissue evidence="2">Flight muscle</tissue>
    </source>
</reference>
<dbReference type="Proteomes" id="UP000527355">
    <property type="component" value="Unassembled WGS sequence"/>
</dbReference>
<evidence type="ECO:0000313" key="2">
    <source>
        <dbReference type="EMBL" id="KAF6267713.1"/>
    </source>
</evidence>
<name>A0A7J7QV83_MYOMY</name>
<sequence>MRETQTGVPAQPHTCHGHLPQCLAALPPLASSALALSVSPLSPLPSPLCPLPSPLSPLPSPLSPLSPLPGSLGLAGASINKEHFPEGVQSGGSVSWQRPWLMTTVSQQEPGGGGGRDAAGQEPWREQGRMGGQGRSPGGEGQGRDAGMHSLGRRPSSARKGESQATSGPRPVGVPRPLRAGGAG</sequence>
<feature type="compositionally biased region" description="Low complexity" evidence="1">
    <location>
        <begin position="168"/>
        <end position="177"/>
    </location>
</feature>
<feature type="compositionally biased region" description="Gly residues" evidence="1">
    <location>
        <begin position="129"/>
        <end position="141"/>
    </location>
</feature>
<protein>
    <submittedName>
        <fullName evidence="2">Uncharacterized protein</fullName>
    </submittedName>
</protein>
<feature type="region of interest" description="Disordered" evidence="1">
    <location>
        <begin position="83"/>
        <end position="184"/>
    </location>
</feature>
<keyword evidence="3" id="KW-1185">Reference proteome</keyword>
<comment type="caution">
    <text evidence="2">The sequence shown here is derived from an EMBL/GenBank/DDBJ whole genome shotgun (WGS) entry which is preliminary data.</text>
</comment>
<gene>
    <name evidence="2" type="ORF">mMyoMyo1_011551</name>
</gene>
<proteinExistence type="predicted"/>